<evidence type="ECO:0000256" key="1">
    <source>
        <dbReference type="ARBA" id="ARBA00022679"/>
    </source>
</evidence>
<dbReference type="GO" id="GO:0005524">
    <property type="term" value="F:ATP binding"/>
    <property type="evidence" value="ECO:0007669"/>
    <property type="project" value="UniProtKB-KW"/>
</dbReference>
<dbReference type="PROSITE" id="PS50011">
    <property type="entry name" value="PROTEIN_KINASE_DOM"/>
    <property type="match status" value="1"/>
</dbReference>
<keyword evidence="7" id="KW-1185">Reference proteome</keyword>
<dbReference type="SUPFAM" id="SSF56112">
    <property type="entry name" value="Protein kinase-like (PK-like)"/>
    <property type="match status" value="1"/>
</dbReference>
<keyword evidence="4" id="KW-0067">ATP-binding</keyword>
<dbReference type="EMBL" id="BRXW01000148">
    <property type="protein sequence ID" value="GMI10335.1"/>
    <property type="molecule type" value="Genomic_DNA"/>
</dbReference>
<dbReference type="InterPro" id="IPR051681">
    <property type="entry name" value="Ser/Thr_Kinases-Pseudokinases"/>
</dbReference>
<gene>
    <name evidence="6" type="ORF">TrLO_g9866</name>
</gene>
<dbReference type="InterPro" id="IPR011889">
    <property type="entry name" value="Liste_lipo_26"/>
</dbReference>
<keyword evidence="2" id="KW-0547">Nucleotide-binding</keyword>
<name>A0A9W7FDU5_9STRA</name>
<proteinExistence type="predicted"/>
<dbReference type="InterPro" id="IPR005046">
    <property type="entry name" value="DUF285"/>
</dbReference>
<evidence type="ECO:0000259" key="5">
    <source>
        <dbReference type="PROSITE" id="PS50011"/>
    </source>
</evidence>
<dbReference type="SMART" id="SM00220">
    <property type="entry name" value="S_TKc"/>
    <property type="match status" value="1"/>
</dbReference>
<evidence type="ECO:0000256" key="3">
    <source>
        <dbReference type="ARBA" id="ARBA00022777"/>
    </source>
</evidence>
<sequence>MHAHGWAHLDIKIDNVMISSSDEATLIDFGMASRSTPGSDEIEGKGTLLYMAPEVLKVYLGRARSGGRGDMKKVDVFAYGCLLWAMLSGKTPWEDEMERFEEDVEAFQSHVQELVLRGRSLPITDSSWPHEHVAAMRWCLVSDYKERPNIRDIYPEGGGGGYRAARTRRKFRNEDLKAAAKEWCTDEQTAQAKYGHISEWDVSKVTSMKRLFNAGILGVGEAAKWFNADLSRWDVSNVTAMELMFCGAGFFNCNLSSWNVEKVTTMQQMFWGAWAFNKNTIKGWQLKGKVTWGMFGKGGAGCRIWTRN</sequence>
<protein>
    <recommendedName>
        <fullName evidence="5">Protein kinase domain-containing protein</fullName>
    </recommendedName>
</protein>
<dbReference type="InterPro" id="IPR011009">
    <property type="entry name" value="Kinase-like_dom_sf"/>
</dbReference>
<dbReference type="GO" id="GO:0004674">
    <property type="term" value="F:protein serine/threonine kinase activity"/>
    <property type="evidence" value="ECO:0007669"/>
    <property type="project" value="TreeGrafter"/>
</dbReference>
<dbReference type="NCBIfam" id="TIGR02167">
    <property type="entry name" value="Liste_lipo_26"/>
    <property type="match status" value="2"/>
</dbReference>
<dbReference type="Gene3D" id="1.10.510.10">
    <property type="entry name" value="Transferase(Phosphotransferase) domain 1"/>
    <property type="match status" value="1"/>
</dbReference>
<dbReference type="PANTHER" id="PTHR44329:SF288">
    <property type="entry name" value="MITOGEN-ACTIVATED PROTEIN KINASE KINASE KINASE 20"/>
    <property type="match status" value="1"/>
</dbReference>
<keyword evidence="1" id="KW-0808">Transferase</keyword>
<evidence type="ECO:0000256" key="2">
    <source>
        <dbReference type="ARBA" id="ARBA00022741"/>
    </source>
</evidence>
<dbReference type="Proteomes" id="UP001165122">
    <property type="component" value="Unassembled WGS sequence"/>
</dbReference>
<feature type="domain" description="Protein kinase" evidence="5">
    <location>
        <begin position="1"/>
        <end position="157"/>
    </location>
</feature>
<dbReference type="SUPFAM" id="SSF141571">
    <property type="entry name" value="Pentapeptide repeat-like"/>
    <property type="match status" value="1"/>
</dbReference>
<evidence type="ECO:0000313" key="7">
    <source>
        <dbReference type="Proteomes" id="UP001165122"/>
    </source>
</evidence>
<evidence type="ECO:0000256" key="4">
    <source>
        <dbReference type="ARBA" id="ARBA00022840"/>
    </source>
</evidence>
<reference evidence="7" key="1">
    <citation type="journal article" date="2023" name="Commun. Biol.">
        <title>Genome analysis of Parmales, the sister group of diatoms, reveals the evolutionary specialization of diatoms from phago-mixotrophs to photoautotrophs.</title>
        <authorList>
            <person name="Ban H."/>
            <person name="Sato S."/>
            <person name="Yoshikawa S."/>
            <person name="Yamada K."/>
            <person name="Nakamura Y."/>
            <person name="Ichinomiya M."/>
            <person name="Sato N."/>
            <person name="Blanc-Mathieu R."/>
            <person name="Endo H."/>
            <person name="Kuwata A."/>
            <person name="Ogata H."/>
        </authorList>
    </citation>
    <scope>NUCLEOTIDE SEQUENCE [LARGE SCALE GENOMIC DNA]</scope>
    <source>
        <strain evidence="7">NIES 3700</strain>
    </source>
</reference>
<evidence type="ECO:0000313" key="6">
    <source>
        <dbReference type="EMBL" id="GMI10335.1"/>
    </source>
</evidence>
<comment type="caution">
    <text evidence="6">The sequence shown here is derived from an EMBL/GenBank/DDBJ whole genome shotgun (WGS) entry which is preliminary data.</text>
</comment>
<dbReference type="AlphaFoldDB" id="A0A9W7FDU5"/>
<keyword evidence="3" id="KW-0418">Kinase</keyword>
<dbReference type="OrthoDB" id="46911at2759"/>
<dbReference type="PANTHER" id="PTHR44329">
    <property type="entry name" value="SERINE/THREONINE-PROTEIN KINASE TNNI3K-RELATED"/>
    <property type="match status" value="1"/>
</dbReference>
<dbReference type="InterPro" id="IPR000719">
    <property type="entry name" value="Prot_kinase_dom"/>
</dbReference>
<accession>A0A9W7FDU5</accession>
<organism evidence="6 7">
    <name type="scientific">Triparma laevis f. longispina</name>
    <dbReference type="NCBI Taxonomy" id="1714387"/>
    <lineage>
        <taxon>Eukaryota</taxon>
        <taxon>Sar</taxon>
        <taxon>Stramenopiles</taxon>
        <taxon>Ochrophyta</taxon>
        <taxon>Bolidophyceae</taxon>
        <taxon>Parmales</taxon>
        <taxon>Triparmaceae</taxon>
        <taxon>Triparma</taxon>
    </lineage>
</organism>
<dbReference type="Pfam" id="PF00069">
    <property type="entry name" value="Pkinase"/>
    <property type="match status" value="1"/>
</dbReference>
<dbReference type="Pfam" id="PF03382">
    <property type="entry name" value="DUF285"/>
    <property type="match status" value="1"/>
</dbReference>